<dbReference type="EMBL" id="CP138335">
    <property type="protein sequence ID" value="XBW08455.1"/>
    <property type="molecule type" value="Genomic_DNA"/>
</dbReference>
<evidence type="ECO:0000256" key="8">
    <source>
        <dbReference type="RuleBase" id="RU361157"/>
    </source>
</evidence>
<evidence type="ECO:0000256" key="7">
    <source>
        <dbReference type="ARBA" id="ARBA00023136"/>
    </source>
</evidence>
<dbReference type="InterPro" id="IPR047817">
    <property type="entry name" value="ABC2_TM_bact-type"/>
</dbReference>
<dbReference type="PANTHER" id="PTHR30413">
    <property type="entry name" value="INNER MEMBRANE TRANSPORT PERMEASE"/>
    <property type="match status" value="1"/>
</dbReference>
<evidence type="ECO:0000256" key="2">
    <source>
        <dbReference type="ARBA" id="ARBA00007783"/>
    </source>
</evidence>
<dbReference type="GO" id="GO:0015920">
    <property type="term" value="P:lipopolysaccharide transport"/>
    <property type="evidence" value="ECO:0007669"/>
    <property type="project" value="TreeGrafter"/>
</dbReference>
<keyword evidence="7 8" id="KW-0472">Membrane</keyword>
<feature type="transmembrane region" description="Helical" evidence="8">
    <location>
        <begin position="37"/>
        <end position="57"/>
    </location>
</feature>
<feature type="transmembrane region" description="Helical" evidence="8">
    <location>
        <begin position="151"/>
        <end position="176"/>
    </location>
</feature>
<protein>
    <recommendedName>
        <fullName evidence="8">Transport permease protein</fullName>
    </recommendedName>
</protein>
<evidence type="ECO:0000259" key="9">
    <source>
        <dbReference type="PROSITE" id="PS51012"/>
    </source>
</evidence>
<evidence type="ECO:0000256" key="4">
    <source>
        <dbReference type="ARBA" id="ARBA00022475"/>
    </source>
</evidence>
<dbReference type="GO" id="GO:0140359">
    <property type="term" value="F:ABC-type transporter activity"/>
    <property type="evidence" value="ECO:0007669"/>
    <property type="project" value="InterPro"/>
</dbReference>
<keyword evidence="3 8" id="KW-0813">Transport</keyword>
<feature type="transmembrane region" description="Helical" evidence="8">
    <location>
        <begin position="183"/>
        <end position="202"/>
    </location>
</feature>
<feature type="transmembrane region" description="Helical" evidence="8">
    <location>
        <begin position="244"/>
        <end position="265"/>
    </location>
</feature>
<evidence type="ECO:0000256" key="3">
    <source>
        <dbReference type="ARBA" id="ARBA00022448"/>
    </source>
</evidence>
<dbReference type="PROSITE" id="PS51012">
    <property type="entry name" value="ABC_TM2"/>
    <property type="match status" value="1"/>
</dbReference>
<comment type="subcellular location">
    <subcellularLocation>
        <location evidence="1 8">Cell membrane</location>
        <topology evidence="1 8">Multi-pass membrane protein</topology>
    </subcellularLocation>
</comment>
<accession>A0AAU7V8N0</accession>
<name>A0AAU7V8N0_9ACTO</name>
<organism evidence="10">
    <name type="scientific">Scrofimicrobium appendicitidis</name>
    <dbReference type="NCBI Taxonomy" id="3079930"/>
    <lineage>
        <taxon>Bacteria</taxon>
        <taxon>Bacillati</taxon>
        <taxon>Actinomycetota</taxon>
        <taxon>Actinomycetes</taxon>
        <taxon>Actinomycetales</taxon>
        <taxon>Actinomycetaceae</taxon>
        <taxon>Scrofimicrobium</taxon>
    </lineage>
</organism>
<dbReference type="PANTHER" id="PTHR30413:SF10">
    <property type="entry name" value="CAPSULE POLYSACCHARIDE EXPORT INNER-MEMBRANE PROTEIN CTRC"/>
    <property type="match status" value="1"/>
</dbReference>
<evidence type="ECO:0000256" key="5">
    <source>
        <dbReference type="ARBA" id="ARBA00022692"/>
    </source>
</evidence>
<comment type="similarity">
    <text evidence="2 8">Belongs to the ABC-2 integral membrane protein family.</text>
</comment>
<proteinExistence type="inferred from homology"/>
<dbReference type="Pfam" id="PF01061">
    <property type="entry name" value="ABC2_membrane"/>
    <property type="match status" value="1"/>
</dbReference>
<feature type="transmembrane region" description="Helical" evidence="8">
    <location>
        <begin position="77"/>
        <end position="100"/>
    </location>
</feature>
<feature type="domain" description="ABC transmembrane type-2" evidence="9">
    <location>
        <begin position="38"/>
        <end position="268"/>
    </location>
</feature>
<dbReference type="RefSeq" id="WP_350258654.1">
    <property type="nucleotide sequence ID" value="NZ_CP138335.1"/>
</dbReference>
<feature type="transmembrane region" description="Helical" evidence="8">
    <location>
        <begin position="214"/>
        <end position="232"/>
    </location>
</feature>
<evidence type="ECO:0000313" key="10">
    <source>
        <dbReference type="EMBL" id="XBW08455.1"/>
    </source>
</evidence>
<keyword evidence="5 8" id="KW-0812">Transmembrane</keyword>
<gene>
    <name evidence="10" type="ORF">SAC06_02550</name>
</gene>
<dbReference type="GO" id="GO:0005886">
    <property type="term" value="C:plasma membrane"/>
    <property type="evidence" value="ECO:0007669"/>
    <property type="project" value="UniProtKB-SubCell"/>
</dbReference>
<evidence type="ECO:0000256" key="6">
    <source>
        <dbReference type="ARBA" id="ARBA00022989"/>
    </source>
</evidence>
<keyword evidence="4 8" id="KW-1003">Cell membrane</keyword>
<sequence length="276" mass="30480">MGTKQQGTRQRLSLSRQWDLIENFGQRDLKVRFKGSVLGWLWSLVVPLATLAIYSVVFSVLLRVPPPDLPGGRPGVFVLWLFCGLIFWTFFTGVVNNGIVETIAAGPILQKVYFPAYAPVMGAGLAVSIQSLIEVGLLMITLLFIGNVSWTWLLFPILAILVVAFTASLATCVAVLNIYYRDLAHLVTIALQLLFYATPIIYPLTMAPENWHGLPLQAIIAASPFHSFVELMRSIFYGLNPGSWTLWLTAVAWTAVALALATWVMHSKGQDMGENV</sequence>
<feature type="transmembrane region" description="Helical" evidence="8">
    <location>
        <begin position="112"/>
        <end position="145"/>
    </location>
</feature>
<dbReference type="InterPro" id="IPR013525">
    <property type="entry name" value="ABC2_TM"/>
</dbReference>
<reference evidence="10" key="1">
    <citation type="submission" date="2023-11" db="EMBL/GenBank/DDBJ databases">
        <title>Scrofimicrobium hongkongense sp. nov., isolated from a patient with peritonitis.</title>
        <authorList>
            <person name="Lao H.Y."/>
            <person name="Wong A.Y.P."/>
            <person name="Ng T.L."/>
            <person name="Wong R.Y.L."/>
            <person name="Yau M.C.Y."/>
            <person name="Lam J.Y.W."/>
            <person name="Siu G.K.H."/>
        </authorList>
    </citation>
    <scope>NUCLEOTIDE SEQUENCE</scope>
    <source>
        <strain evidence="10">R131</strain>
    </source>
</reference>
<dbReference type="AlphaFoldDB" id="A0AAU7V8N0"/>
<keyword evidence="6 8" id="KW-1133">Transmembrane helix</keyword>
<dbReference type="KEGG" id="sapp:SAC06_02550"/>
<evidence type="ECO:0000256" key="1">
    <source>
        <dbReference type="ARBA" id="ARBA00004651"/>
    </source>
</evidence>